<dbReference type="GO" id="GO:0005509">
    <property type="term" value="F:calcium ion binding"/>
    <property type="evidence" value="ECO:0007669"/>
    <property type="project" value="InterPro"/>
</dbReference>
<dbReference type="InterPro" id="IPR035234">
    <property type="entry name" value="IgGFc-bd_N"/>
</dbReference>
<keyword evidence="5" id="KW-1185">Reference proteome</keyword>
<protein>
    <submittedName>
        <fullName evidence="4">Conserved repeat domain-containing protein</fullName>
    </submittedName>
</protein>
<feature type="domain" description="DUF11" evidence="2">
    <location>
        <begin position="543"/>
        <end position="660"/>
    </location>
</feature>
<organism evidence="4 5">
    <name type="scientific">Cellulophaga tyrosinoxydans</name>
    <dbReference type="NCBI Taxonomy" id="504486"/>
    <lineage>
        <taxon>Bacteria</taxon>
        <taxon>Pseudomonadati</taxon>
        <taxon>Bacteroidota</taxon>
        <taxon>Flavobacteriia</taxon>
        <taxon>Flavobacteriales</taxon>
        <taxon>Flavobacteriaceae</taxon>
        <taxon>Cellulophaga</taxon>
    </lineage>
</organism>
<dbReference type="InterPro" id="IPR047589">
    <property type="entry name" value="DUF11_rpt"/>
</dbReference>
<dbReference type="Pfam" id="PF01345">
    <property type="entry name" value="DUF11"/>
    <property type="match status" value="1"/>
</dbReference>
<dbReference type="STRING" id="504486.SAMN05660703_1970"/>
<evidence type="ECO:0000259" key="3">
    <source>
        <dbReference type="Pfam" id="PF17517"/>
    </source>
</evidence>
<dbReference type="OrthoDB" id="9765926at2"/>
<dbReference type="Gene3D" id="4.10.1080.10">
    <property type="entry name" value="TSP type-3 repeat"/>
    <property type="match status" value="1"/>
</dbReference>
<reference evidence="4 5" key="1">
    <citation type="submission" date="2017-04" db="EMBL/GenBank/DDBJ databases">
        <authorList>
            <person name="Afonso C.L."/>
            <person name="Miller P.J."/>
            <person name="Scott M.A."/>
            <person name="Spackman E."/>
            <person name="Goraichik I."/>
            <person name="Dimitrov K.M."/>
            <person name="Suarez D.L."/>
            <person name="Swayne D.E."/>
        </authorList>
    </citation>
    <scope>NUCLEOTIDE SEQUENCE [LARGE SCALE GENOMIC DNA]</scope>
    <source>
        <strain evidence="4 5">DSM 21164</strain>
    </source>
</reference>
<evidence type="ECO:0000259" key="2">
    <source>
        <dbReference type="Pfam" id="PF01345"/>
    </source>
</evidence>
<name>A0A1W2AIY0_9FLAO</name>
<evidence type="ECO:0000256" key="1">
    <source>
        <dbReference type="SAM" id="MobiDB-lite"/>
    </source>
</evidence>
<dbReference type="EMBL" id="FWXO01000003">
    <property type="protein sequence ID" value="SMC60574.1"/>
    <property type="molecule type" value="Genomic_DNA"/>
</dbReference>
<dbReference type="Pfam" id="PF17517">
    <property type="entry name" value="IgGFc_binding"/>
    <property type="match status" value="1"/>
</dbReference>
<feature type="region of interest" description="Disordered" evidence="1">
    <location>
        <begin position="872"/>
        <end position="894"/>
    </location>
</feature>
<gene>
    <name evidence="4" type="ORF">SAMN05660703_1970</name>
</gene>
<dbReference type="Proteomes" id="UP000192360">
    <property type="component" value="Unassembled WGS sequence"/>
</dbReference>
<dbReference type="InterPro" id="IPR028974">
    <property type="entry name" value="TSP_type-3_rpt"/>
</dbReference>
<dbReference type="SUPFAM" id="SSF103647">
    <property type="entry name" value="TSP type-3 repeat"/>
    <property type="match status" value="1"/>
</dbReference>
<dbReference type="InterPro" id="IPR001434">
    <property type="entry name" value="OmcB-like_DUF11"/>
</dbReference>
<proteinExistence type="predicted"/>
<dbReference type="RefSeq" id="WP_084061320.1">
    <property type="nucleotide sequence ID" value="NZ_FWXO01000003.1"/>
</dbReference>
<evidence type="ECO:0000313" key="5">
    <source>
        <dbReference type="Proteomes" id="UP000192360"/>
    </source>
</evidence>
<accession>A0A1W2AIY0</accession>
<evidence type="ECO:0000313" key="4">
    <source>
        <dbReference type="EMBL" id="SMC60574.1"/>
    </source>
</evidence>
<feature type="domain" description="IgGFc-binding protein N-terminal" evidence="3">
    <location>
        <begin position="135"/>
        <end position="449"/>
    </location>
</feature>
<dbReference type="NCBIfam" id="TIGR01451">
    <property type="entry name" value="B_ant_repeat"/>
    <property type="match status" value="1"/>
</dbReference>
<dbReference type="AlphaFoldDB" id="A0A1W2AIY0"/>
<sequence>MKHSYSVAIVLLLFVNLGYTQLSDLHYLPPLKQGSNNSSVKEQTIYLSTPETTAFIVNAYIGTSTTPAATFSISNLNPGIYNLANGDNDVTMVRDNNTGVVLANSGLRFESPGGQKFYVNYRGSSSAQATSLTSKGRQALGTKFKWGGAPNYATTSDISTSLGIMATEDNTVVDISGYDPNCEFRLQNNRGGITSNTIQITLNKNESFVLEAYTTQTTANIDGWLGASIDATKNIAISNGGLNYGVVASSSGSRDAGIDQPVPENKLGKEYVFIRGNGRDDTEFPIIIGTQNNTDIFVNGATTPIATINTGDYFIVPGTNYSSGSPGANMLVTTSKDAYAYQNLAGSSGVQTIGLNFVAPVNCLLPDNMDNIPNITDAAGTTLTGGITIIASTSTPNSNITVKDGSGNVTLPTPLNVAGTTDWKTFYLPNLTGNVSVQSTGPIAVGFFGVNANRGIAGYFSGFDTVPVVGLQLSGGGCLPGADIEVISGTYDSYQWYGDGALIPGAIFAKYTPTTAGDYYVKVRKGTCTYDSQPIAAYYCNPDIVIKKTANKTAVLEGESVTFRITVESFGINPVTNLNVTDVMPSGFTLVSANPTVGSWTNPVWNVGTLNSGALESITIIATANQLPSNSEFQSFTNTATHTQNQTDNNLTTDSPSATVRVNNDTDLDGVIDSDDLDDDNDGILDTVECGAASGANVVFNGDFSSWYFNGWTPDGSNWQEPGSGLYAFYESYNTGTRALYQNLNVVSGTTYILSFQVGTISSFVNSSTLRVYLNGVLLYSKISDQMSIENGGDTADIGGGNLSNTTVVSIPFTATSNTTQLRFEGISAAQPHDQFFLDNVSLTPSNACADTDGDGIFDRVDLDSDGDGCSDANEAYNNSNADGGDDGRYGVGNPAVNSNGTVVAATYAVPADNNSNGTYEFKEASAAPSISSQPISTLVFDTSNASFSTNASNASSYQWQVSTNGGASFSNLTNGSEYSGAQTNNLTVLNANLTKNNYQYRVVIANNSYVCGTTTSAVGILSVRVKNVITNRRITYRVQKT</sequence>